<evidence type="ECO:0000313" key="2">
    <source>
        <dbReference type="Proteomes" id="UP000295390"/>
    </source>
</evidence>
<accession>A0A4V3D330</accession>
<keyword evidence="2" id="KW-1185">Reference proteome</keyword>
<name>A0A4V3D330_9FLAO</name>
<protein>
    <submittedName>
        <fullName evidence="1">Uncharacterized protein</fullName>
    </submittedName>
</protein>
<dbReference type="AlphaFoldDB" id="A0A4V3D330"/>
<organism evidence="1 2">
    <name type="scientific">Tenacibaculum caenipelagi</name>
    <dbReference type="NCBI Taxonomy" id="1325435"/>
    <lineage>
        <taxon>Bacteria</taxon>
        <taxon>Pseudomonadati</taxon>
        <taxon>Bacteroidota</taxon>
        <taxon>Flavobacteriia</taxon>
        <taxon>Flavobacteriales</taxon>
        <taxon>Flavobacteriaceae</taxon>
        <taxon>Tenacibaculum</taxon>
    </lineage>
</organism>
<dbReference type="OrthoDB" id="1358374at2"/>
<sequence length="114" mass="13798">MKKLELYWQDINIGTLTETNWDIRSSGNIQFKFKYQEKTTENSHLAEFINHSIKTNDYLENDDQNKYNMMCEEEIKFLDLIDSSEWKLINSKSEEIKILCPIFHNNNEITWQRE</sequence>
<gene>
    <name evidence="1" type="ORF">DFQ07_1425</name>
</gene>
<dbReference type="EMBL" id="SNYH01000003">
    <property type="protein sequence ID" value="TDQ27574.1"/>
    <property type="molecule type" value="Genomic_DNA"/>
</dbReference>
<comment type="caution">
    <text evidence="1">The sequence shown here is derived from an EMBL/GenBank/DDBJ whole genome shotgun (WGS) entry which is preliminary data.</text>
</comment>
<dbReference type="Proteomes" id="UP000295390">
    <property type="component" value="Unassembled WGS sequence"/>
</dbReference>
<reference evidence="1 2" key="1">
    <citation type="submission" date="2019-03" db="EMBL/GenBank/DDBJ databases">
        <title>Genomic Encyclopedia of Type Strains, Phase III (KMG-III): the genomes of soil and plant-associated and newly described type strains.</title>
        <authorList>
            <person name="Whitman W."/>
        </authorList>
    </citation>
    <scope>NUCLEOTIDE SEQUENCE [LARGE SCALE GENOMIC DNA]</scope>
    <source>
        <strain evidence="1 2">CECT 8283</strain>
    </source>
</reference>
<evidence type="ECO:0000313" key="1">
    <source>
        <dbReference type="EMBL" id="TDQ27574.1"/>
    </source>
</evidence>
<dbReference type="RefSeq" id="WP_133535567.1">
    <property type="nucleotide sequence ID" value="NZ_SNYH01000003.1"/>
</dbReference>
<proteinExistence type="predicted"/>